<protein>
    <recommendedName>
        <fullName evidence="5">DASH complex subunit DAM1</fullName>
    </recommendedName>
    <alternativeName>
        <fullName evidence="14">Outer kinetochore protein DAM1</fullName>
    </alternativeName>
</protein>
<evidence type="ECO:0000256" key="2">
    <source>
        <dbReference type="ARBA" id="ARBA00004186"/>
    </source>
</evidence>
<accession>A0A4P9Y9T2</accession>
<keyword evidence="13" id="KW-0137">Centromere</keyword>
<dbReference type="EMBL" id="KZ987749">
    <property type="protein sequence ID" value="RKP15201.1"/>
    <property type="molecule type" value="Genomic_DNA"/>
</dbReference>
<feature type="region of interest" description="Disordered" evidence="15">
    <location>
        <begin position="173"/>
        <end position="246"/>
    </location>
</feature>
<dbReference type="InterPro" id="IPR013962">
    <property type="entry name" value="DASH_Dam1"/>
</dbReference>
<evidence type="ECO:0000256" key="13">
    <source>
        <dbReference type="ARBA" id="ARBA00023328"/>
    </source>
</evidence>
<organism evidence="16 17">
    <name type="scientific">Piptocephalis cylindrospora</name>
    <dbReference type="NCBI Taxonomy" id="1907219"/>
    <lineage>
        <taxon>Eukaryota</taxon>
        <taxon>Fungi</taxon>
        <taxon>Fungi incertae sedis</taxon>
        <taxon>Zoopagomycota</taxon>
        <taxon>Zoopagomycotina</taxon>
        <taxon>Zoopagomycetes</taxon>
        <taxon>Zoopagales</taxon>
        <taxon>Piptocephalidaceae</taxon>
        <taxon>Piptocephalis</taxon>
    </lineage>
</organism>
<evidence type="ECO:0000256" key="15">
    <source>
        <dbReference type="SAM" id="MobiDB-lite"/>
    </source>
</evidence>
<evidence type="ECO:0000256" key="14">
    <source>
        <dbReference type="ARBA" id="ARBA00030453"/>
    </source>
</evidence>
<evidence type="ECO:0000256" key="7">
    <source>
        <dbReference type="ARBA" id="ARBA00022490"/>
    </source>
</evidence>
<keyword evidence="6" id="KW-0158">Chromosome</keyword>
<evidence type="ECO:0000256" key="10">
    <source>
        <dbReference type="ARBA" id="ARBA00022838"/>
    </source>
</evidence>
<feature type="region of interest" description="Disordered" evidence="15">
    <location>
        <begin position="130"/>
        <end position="153"/>
    </location>
</feature>
<reference evidence="17" key="1">
    <citation type="journal article" date="2018" name="Nat. Microbiol.">
        <title>Leveraging single-cell genomics to expand the fungal tree of life.</title>
        <authorList>
            <person name="Ahrendt S.R."/>
            <person name="Quandt C.A."/>
            <person name="Ciobanu D."/>
            <person name="Clum A."/>
            <person name="Salamov A."/>
            <person name="Andreopoulos B."/>
            <person name="Cheng J.F."/>
            <person name="Woyke T."/>
            <person name="Pelin A."/>
            <person name="Henrissat B."/>
            <person name="Reynolds N.K."/>
            <person name="Benny G.L."/>
            <person name="Smith M.E."/>
            <person name="James T.Y."/>
            <person name="Grigoriev I.V."/>
        </authorList>
    </citation>
    <scope>NUCLEOTIDE SEQUENCE [LARGE SCALE GENOMIC DNA]</scope>
</reference>
<evidence type="ECO:0000256" key="8">
    <source>
        <dbReference type="ARBA" id="ARBA00022701"/>
    </source>
</evidence>
<evidence type="ECO:0000256" key="3">
    <source>
        <dbReference type="ARBA" id="ARBA00004629"/>
    </source>
</evidence>
<sequence>MTVPPYSASASRSRRMTLATGMTPHHRRRTLGGRRMSMAAPGVLDRAGGSRRLSRDSFGPAIAQLDSAFTSLEKNLRNLQSLNDSLDSFNDAFSCLLGGLTLNATAGVTFPEAPTSLSFRRSQRSHYTLPSFTLPSSSKLAEANRPSVPRMGQSAGADTEISFMHDTVGLTLPATPSHAPSASTSTPIPSKMHMPVGTDASVSGVRRGSKLPVRKSQIPLPSTPMTKGTGKKSMGKADPASAPDRTLRRAKKKNELPVRKIIQTLPPKYRHPPHAEVLASILRIFGDIPQGLLLQEVVQRSGAPKHRCIEYLNTLVSTAHLLRSHRKGMHYRLNPARHPGRGL</sequence>
<evidence type="ECO:0000313" key="17">
    <source>
        <dbReference type="Proteomes" id="UP000267251"/>
    </source>
</evidence>
<gene>
    <name evidence="16" type="ORF">BJ684DRAFT_14525</name>
</gene>
<feature type="compositionally biased region" description="Low complexity" evidence="15">
    <location>
        <begin position="173"/>
        <end position="190"/>
    </location>
</feature>
<dbReference type="GO" id="GO:0042729">
    <property type="term" value="C:DASH complex"/>
    <property type="evidence" value="ECO:0007669"/>
    <property type="project" value="InterPro"/>
</dbReference>
<dbReference type="AlphaFoldDB" id="A0A4P9Y9T2"/>
<keyword evidence="9" id="KW-0159">Chromosome partition</keyword>
<comment type="similarity">
    <text evidence="4">Belongs to the DASH complex DAM1 family.</text>
</comment>
<evidence type="ECO:0000256" key="5">
    <source>
        <dbReference type="ARBA" id="ARBA00020497"/>
    </source>
</evidence>
<dbReference type="GO" id="GO:1990758">
    <property type="term" value="P:mitotic sister chromatid biorientation"/>
    <property type="evidence" value="ECO:0007669"/>
    <property type="project" value="TreeGrafter"/>
</dbReference>
<keyword evidence="7" id="KW-0963">Cytoplasm</keyword>
<dbReference type="GO" id="GO:0044732">
    <property type="term" value="C:mitotic spindle pole body"/>
    <property type="evidence" value="ECO:0007669"/>
    <property type="project" value="TreeGrafter"/>
</dbReference>
<proteinExistence type="inferred from homology"/>
<evidence type="ECO:0000256" key="4">
    <source>
        <dbReference type="ARBA" id="ARBA00010073"/>
    </source>
</evidence>
<keyword evidence="8" id="KW-0493">Microtubule</keyword>
<dbReference type="GO" id="GO:1990537">
    <property type="term" value="C:mitotic spindle polar microtubule"/>
    <property type="evidence" value="ECO:0007669"/>
    <property type="project" value="TreeGrafter"/>
</dbReference>
<evidence type="ECO:0000256" key="11">
    <source>
        <dbReference type="ARBA" id="ARBA00023212"/>
    </source>
</evidence>
<evidence type="ECO:0000256" key="1">
    <source>
        <dbReference type="ARBA" id="ARBA00004123"/>
    </source>
</evidence>
<evidence type="ECO:0000256" key="9">
    <source>
        <dbReference type="ARBA" id="ARBA00022829"/>
    </source>
</evidence>
<name>A0A4P9Y9T2_9FUNG</name>
<dbReference type="OrthoDB" id="5586015at2759"/>
<evidence type="ECO:0000313" key="16">
    <source>
        <dbReference type="EMBL" id="RKP15201.1"/>
    </source>
</evidence>
<keyword evidence="11" id="KW-0206">Cytoskeleton</keyword>
<evidence type="ECO:0000256" key="6">
    <source>
        <dbReference type="ARBA" id="ARBA00022454"/>
    </source>
</evidence>
<dbReference type="Pfam" id="PF08653">
    <property type="entry name" value="DASH_Dam1"/>
    <property type="match status" value="1"/>
</dbReference>
<comment type="subcellular location">
    <subcellularLocation>
        <location evidence="3">Chromosome</location>
        <location evidence="3">Centromere</location>
        <location evidence="3">Kinetochore</location>
    </subcellularLocation>
    <subcellularLocation>
        <location evidence="2">Cytoplasm</location>
        <location evidence="2">Cytoskeleton</location>
        <location evidence="2">Spindle</location>
    </subcellularLocation>
    <subcellularLocation>
        <location evidence="1">Nucleus</location>
    </subcellularLocation>
</comment>
<evidence type="ECO:0000256" key="12">
    <source>
        <dbReference type="ARBA" id="ARBA00023242"/>
    </source>
</evidence>
<dbReference type="PANTHER" id="PTHR28113">
    <property type="entry name" value="DASH COMPLEX SUBUNIT DAM1"/>
    <property type="match status" value="1"/>
</dbReference>
<dbReference type="Proteomes" id="UP000267251">
    <property type="component" value="Unassembled WGS sequence"/>
</dbReference>
<keyword evidence="12" id="KW-0539">Nucleus</keyword>
<keyword evidence="17" id="KW-1185">Reference proteome</keyword>
<keyword evidence="10" id="KW-0995">Kinetochore</keyword>
<feature type="compositionally biased region" description="Polar residues" evidence="15">
    <location>
        <begin position="130"/>
        <end position="139"/>
    </location>
</feature>
<dbReference type="PANTHER" id="PTHR28113:SF1">
    <property type="entry name" value="DASH COMPLEX SUBUNIT DAM1"/>
    <property type="match status" value="1"/>
</dbReference>